<evidence type="ECO:0000313" key="4">
    <source>
        <dbReference type="Proteomes" id="UP000184383"/>
    </source>
</evidence>
<dbReference type="Proteomes" id="UP000184383">
    <property type="component" value="Unassembled WGS sequence"/>
</dbReference>
<dbReference type="AlphaFoldDB" id="A0A1L9S2X8"/>
<reference evidence="4" key="1">
    <citation type="journal article" date="2017" name="Genome Biol.">
        <title>Comparative genomics reveals high biological diversity and specific adaptations in the industrially and medically important fungal genus Aspergillus.</title>
        <authorList>
            <person name="de Vries R.P."/>
            <person name="Riley R."/>
            <person name="Wiebenga A."/>
            <person name="Aguilar-Osorio G."/>
            <person name="Amillis S."/>
            <person name="Uchima C.A."/>
            <person name="Anderluh G."/>
            <person name="Asadollahi M."/>
            <person name="Askin M."/>
            <person name="Barry K."/>
            <person name="Battaglia E."/>
            <person name="Bayram O."/>
            <person name="Benocci T."/>
            <person name="Braus-Stromeyer S.A."/>
            <person name="Caldana C."/>
            <person name="Canovas D."/>
            <person name="Cerqueira G.C."/>
            <person name="Chen F."/>
            <person name="Chen W."/>
            <person name="Choi C."/>
            <person name="Clum A."/>
            <person name="Dos Santos R.A."/>
            <person name="Damasio A.R."/>
            <person name="Diallinas G."/>
            <person name="Emri T."/>
            <person name="Fekete E."/>
            <person name="Flipphi M."/>
            <person name="Freyberg S."/>
            <person name="Gallo A."/>
            <person name="Gournas C."/>
            <person name="Habgood R."/>
            <person name="Hainaut M."/>
            <person name="Harispe M.L."/>
            <person name="Henrissat B."/>
            <person name="Hilden K.S."/>
            <person name="Hope R."/>
            <person name="Hossain A."/>
            <person name="Karabika E."/>
            <person name="Karaffa L."/>
            <person name="Karanyi Z."/>
            <person name="Krasevec N."/>
            <person name="Kuo A."/>
            <person name="Kusch H."/>
            <person name="LaButti K."/>
            <person name="Lagendijk E.L."/>
            <person name="Lapidus A."/>
            <person name="Levasseur A."/>
            <person name="Lindquist E."/>
            <person name="Lipzen A."/>
            <person name="Logrieco A.F."/>
            <person name="MacCabe A."/>
            <person name="Maekelae M.R."/>
            <person name="Malavazi I."/>
            <person name="Melin P."/>
            <person name="Meyer V."/>
            <person name="Mielnichuk N."/>
            <person name="Miskei M."/>
            <person name="Molnar A.P."/>
            <person name="Mule G."/>
            <person name="Ngan C.Y."/>
            <person name="Orejas M."/>
            <person name="Orosz E."/>
            <person name="Ouedraogo J.P."/>
            <person name="Overkamp K.M."/>
            <person name="Park H.-S."/>
            <person name="Perrone G."/>
            <person name="Piumi F."/>
            <person name="Punt P.J."/>
            <person name="Ram A.F."/>
            <person name="Ramon A."/>
            <person name="Rauscher S."/>
            <person name="Record E."/>
            <person name="Riano-Pachon D.M."/>
            <person name="Robert V."/>
            <person name="Roehrig J."/>
            <person name="Ruller R."/>
            <person name="Salamov A."/>
            <person name="Salih N.S."/>
            <person name="Samson R.A."/>
            <person name="Sandor E."/>
            <person name="Sanguinetti M."/>
            <person name="Schuetze T."/>
            <person name="Sepcic K."/>
            <person name="Shelest E."/>
            <person name="Sherlock G."/>
            <person name="Sophianopoulou V."/>
            <person name="Squina F.M."/>
            <person name="Sun H."/>
            <person name="Susca A."/>
            <person name="Todd R.B."/>
            <person name="Tsang A."/>
            <person name="Unkles S.E."/>
            <person name="van de Wiele N."/>
            <person name="van Rossen-Uffink D."/>
            <person name="Oliveira J.V."/>
            <person name="Vesth T.C."/>
            <person name="Visser J."/>
            <person name="Yu J.-H."/>
            <person name="Zhou M."/>
            <person name="Andersen M.R."/>
            <person name="Archer D.B."/>
            <person name="Baker S.E."/>
            <person name="Benoit I."/>
            <person name="Brakhage A.A."/>
            <person name="Braus G.H."/>
            <person name="Fischer R."/>
            <person name="Frisvad J.C."/>
            <person name="Goldman G.H."/>
            <person name="Houbraken J."/>
            <person name="Oakley B."/>
            <person name="Pocsi I."/>
            <person name="Scazzocchio C."/>
            <person name="Seiboth B."/>
            <person name="vanKuyk P.A."/>
            <person name="Wortman J."/>
            <person name="Dyer P.S."/>
            <person name="Grigoriev I.V."/>
        </authorList>
    </citation>
    <scope>NUCLEOTIDE SEQUENCE [LARGE SCALE GENOMIC DNA]</scope>
    <source>
        <strain evidence="4">DTO 134E9</strain>
    </source>
</reference>
<dbReference type="PANTHER" id="PTHR28535">
    <property type="entry name" value="ZINC FINGER GRF-TYPE CONTAINING 1"/>
    <property type="match status" value="1"/>
</dbReference>
<evidence type="ECO:0000313" key="3">
    <source>
        <dbReference type="EMBL" id="OJJ41522.1"/>
    </source>
</evidence>
<sequence>MSTPSASAAPRGTPGLTVPSSQNTAPVIKFRCLYTHDLRRKAKRWQDGYLRYHKFNKRAMVFDTSGNFIGDLHWRKDEDIQDGDEMELDKGVLIEVGECMGSTETDISSLFEKKRSSQGSPSQQKPSPAARPSSTPVRSAMSSQPSRSLNDLLGIKRTPIGRLVSPYEERHSQVQTGNSQQSPGPAAKRQKTVSSERPREQRPNPPPPSRAQPVVVDLDGPAAPKLRNGNEKEKTIPTPLGPEERPRERNLNPRPAVIERPAVGTIGKEKEQTSIPKPPEPLTRPRIDPQPSRATPNAPTPSSAPKETRPRPVENTRPSNNLSRSFGSISTNADPPVNTLRMSTDRPRKKLMYSELLRSQSSKSSSDAAPRPQRPSPQLGPERAKSQRVEREHEHVVPDPIPTNMDFVPSESTQFVLDQLTDDPISEQPAPAPQASFPPNHKLEPPTTNPSHLAPRNRISNPEPRLISSPFIKPEHIPPHQTQTRPAQPGPTQPPPIPAVMNLRPQNLTARASHTRLQKSYSDPTALLNATGVTSRRAPPKSPLGMPVNNGPEKGPWTAEALDLFDFWPPGRPKPS</sequence>
<evidence type="ECO:0000256" key="1">
    <source>
        <dbReference type="SAM" id="MobiDB-lite"/>
    </source>
</evidence>
<dbReference type="GeneID" id="63754611"/>
<feature type="compositionally biased region" description="Pro residues" evidence="1">
    <location>
        <begin position="488"/>
        <end position="498"/>
    </location>
</feature>
<evidence type="ECO:0000259" key="2">
    <source>
        <dbReference type="Pfam" id="PF10382"/>
    </source>
</evidence>
<dbReference type="RefSeq" id="XP_040695198.1">
    <property type="nucleotide sequence ID" value="XM_040838763.1"/>
</dbReference>
<feature type="compositionally biased region" description="Polar residues" evidence="1">
    <location>
        <begin position="135"/>
        <end position="149"/>
    </location>
</feature>
<dbReference type="InterPro" id="IPR052800">
    <property type="entry name" value="DNA_Repair_Helicase_ZGRF1"/>
</dbReference>
<feature type="region of interest" description="Disordered" evidence="1">
    <location>
        <begin position="1"/>
        <end position="21"/>
    </location>
</feature>
<keyword evidence="4" id="KW-1185">Reference proteome</keyword>
<dbReference type="GO" id="GO:0005634">
    <property type="term" value="C:nucleus"/>
    <property type="evidence" value="ECO:0007669"/>
    <property type="project" value="TreeGrafter"/>
</dbReference>
<dbReference type="STRING" id="1073089.A0A1L9S2X8"/>
<feature type="compositionally biased region" description="Basic and acidic residues" evidence="1">
    <location>
        <begin position="382"/>
        <end position="397"/>
    </location>
</feature>
<gene>
    <name evidence="3" type="ORF">ASPWEDRAFT_64759</name>
</gene>
<feature type="compositionally biased region" description="Polar residues" evidence="1">
    <location>
        <begin position="316"/>
        <end position="333"/>
    </location>
</feature>
<dbReference type="Pfam" id="PF10382">
    <property type="entry name" value="ZGRF1-like_N"/>
    <property type="match status" value="1"/>
</dbReference>
<name>A0A1L9S2X8_ASPWE</name>
<dbReference type="PANTHER" id="PTHR28535:SF1">
    <property type="entry name" value="PROTEIN ZGRF1"/>
    <property type="match status" value="1"/>
</dbReference>
<dbReference type="OrthoDB" id="6513042at2759"/>
<feature type="compositionally biased region" description="Basic and acidic residues" evidence="1">
    <location>
        <begin position="242"/>
        <end position="251"/>
    </location>
</feature>
<feature type="compositionally biased region" description="Low complexity" evidence="1">
    <location>
        <begin position="291"/>
        <end position="305"/>
    </location>
</feature>
<dbReference type="VEuPathDB" id="FungiDB:ASPWEDRAFT_64759"/>
<feature type="domain" description="5'-3' DNA helicase ZGRF1-like N-terminal" evidence="2">
    <location>
        <begin position="27"/>
        <end position="107"/>
    </location>
</feature>
<dbReference type="EMBL" id="KV878209">
    <property type="protein sequence ID" value="OJJ41522.1"/>
    <property type="molecule type" value="Genomic_DNA"/>
</dbReference>
<dbReference type="GO" id="GO:0006302">
    <property type="term" value="P:double-strand break repair"/>
    <property type="evidence" value="ECO:0007669"/>
    <property type="project" value="TreeGrafter"/>
</dbReference>
<proteinExistence type="predicted"/>
<feature type="compositionally biased region" description="Low complexity" evidence="1">
    <location>
        <begin position="117"/>
        <end position="134"/>
    </location>
</feature>
<dbReference type="InterPro" id="IPR018838">
    <property type="entry name" value="ZGRF1-like_N"/>
</dbReference>
<organism evidence="3 4">
    <name type="scientific">Aspergillus wentii DTO 134E9</name>
    <dbReference type="NCBI Taxonomy" id="1073089"/>
    <lineage>
        <taxon>Eukaryota</taxon>
        <taxon>Fungi</taxon>
        <taxon>Dikarya</taxon>
        <taxon>Ascomycota</taxon>
        <taxon>Pezizomycotina</taxon>
        <taxon>Eurotiomycetes</taxon>
        <taxon>Eurotiomycetidae</taxon>
        <taxon>Eurotiales</taxon>
        <taxon>Aspergillaceae</taxon>
        <taxon>Aspergillus</taxon>
        <taxon>Aspergillus subgen. Cremei</taxon>
    </lineage>
</organism>
<dbReference type="GO" id="GO:0035861">
    <property type="term" value="C:site of double-strand break"/>
    <property type="evidence" value="ECO:0007669"/>
    <property type="project" value="TreeGrafter"/>
</dbReference>
<feature type="compositionally biased region" description="Low complexity" evidence="1">
    <location>
        <begin position="426"/>
        <end position="439"/>
    </location>
</feature>
<feature type="region of interest" description="Disordered" evidence="1">
    <location>
        <begin position="112"/>
        <end position="557"/>
    </location>
</feature>
<protein>
    <recommendedName>
        <fullName evidence="2">5'-3' DNA helicase ZGRF1-like N-terminal domain-containing protein</fullName>
    </recommendedName>
</protein>
<accession>A0A1L9S2X8</accession>
<feature type="compositionally biased region" description="Polar residues" evidence="1">
    <location>
        <begin position="173"/>
        <end position="183"/>
    </location>
</feature>